<dbReference type="InterPro" id="IPR005614">
    <property type="entry name" value="NrfD-like"/>
</dbReference>
<feature type="transmembrane region" description="Helical" evidence="7">
    <location>
        <begin position="239"/>
        <end position="260"/>
    </location>
</feature>
<dbReference type="PANTHER" id="PTHR34856">
    <property type="entry name" value="PROTEIN NRFD"/>
    <property type="match status" value="1"/>
</dbReference>
<comment type="subcellular location">
    <subcellularLocation>
        <location evidence="1">Cell membrane</location>
        <topology evidence="1">Multi-pass membrane protein</topology>
    </subcellularLocation>
</comment>
<name>B9L5D2_THERP</name>
<evidence type="ECO:0000256" key="3">
    <source>
        <dbReference type="ARBA" id="ARBA00022475"/>
    </source>
</evidence>
<feature type="transmembrane region" description="Helical" evidence="7">
    <location>
        <begin position="90"/>
        <end position="119"/>
    </location>
</feature>
<feature type="transmembrane region" description="Helical" evidence="7">
    <location>
        <begin position="131"/>
        <end position="152"/>
    </location>
</feature>
<keyword evidence="4 7" id="KW-0812">Transmembrane</keyword>
<feature type="transmembrane region" description="Helical" evidence="7">
    <location>
        <begin position="272"/>
        <end position="290"/>
    </location>
</feature>
<dbReference type="RefSeq" id="WP_012642726.1">
    <property type="nucleotide sequence ID" value="NC_011961.1"/>
</dbReference>
<keyword evidence="5 7" id="KW-1133">Transmembrane helix</keyword>
<geneLocation type="plasmid" evidence="9">
    <name>Tros</name>
</geneLocation>
<gene>
    <name evidence="8" type="ordered locus">trd_A0059</name>
</gene>
<sequence>MPDTFYSVSPHWGWYAVVEFFVAGLAGTAAGIAALLWLFGRGADRIVARWGFAIATVGSILSGLLLILDLKRPDRFWHMLLFSETFLPTFLKWWSVMALGAWSLFVFGGASFLALVGSLAVEGRLPASLRFLGRGILGTIIVVGSGLAGTFYAGYKGVLLNSTNRPLWGDTAWLGALFFASGMASAAVVLLLLAQRSSPSTVPTLRQLLLGALGVSIVAVVAMLATMPTRVTELTLGNVYGVLLALAVALGMIVPAVVAWRPQLVGRLAVPTLAVLVLAGAFVLRAALLLSSEAV</sequence>
<dbReference type="GO" id="GO:0005886">
    <property type="term" value="C:plasma membrane"/>
    <property type="evidence" value="ECO:0007669"/>
    <property type="project" value="UniProtKB-SubCell"/>
</dbReference>
<dbReference type="eggNOG" id="COG3301">
    <property type="taxonomic scope" value="Bacteria"/>
</dbReference>
<evidence type="ECO:0000313" key="8">
    <source>
        <dbReference type="EMBL" id="ACM06739.1"/>
    </source>
</evidence>
<protein>
    <submittedName>
        <fullName evidence="8">Polysulphide reductase NrfD</fullName>
    </submittedName>
</protein>
<keyword evidence="3" id="KW-1003">Cell membrane</keyword>
<organism evidence="8 9">
    <name type="scientific">Thermomicrobium roseum (strain ATCC 27502 / DSM 5159 / P-2)</name>
    <dbReference type="NCBI Taxonomy" id="309801"/>
    <lineage>
        <taxon>Bacteria</taxon>
        <taxon>Pseudomonadati</taxon>
        <taxon>Thermomicrobiota</taxon>
        <taxon>Thermomicrobia</taxon>
        <taxon>Thermomicrobiales</taxon>
        <taxon>Thermomicrobiaceae</taxon>
        <taxon>Thermomicrobium</taxon>
    </lineage>
</organism>
<comment type="similarity">
    <text evidence="2">Belongs to the NrfD family.</text>
</comment>
<evidence type="ECO:0000256" key="7">
    <source>
        <dbReference type="SAM" id="Phobius"/>
    </source>
</evidence>
<feature type="transmembrane region" description="Helical" evidence="7">
    <location>
        <begin position="50"/>
        <end position="70"/>
    </location>
</feature>
<feature type="transmembrane region" description="Helical" evidence="7">
    <location>
        <begin position="12"/>
        <end position="38"/>
    </location>
</feature>
<dbReference type="EMBL" id="CP001276">
    <property type="protein sequence ID" value="ACM06739.1"/>
    <property type="molecule type" value="Genomic_DNA"/>
</dbReference>
<evidence type="ECO:0000256" key="6">
    <source>
        <dbReference type="ARBA" id="ARBA00023136"/>
    </source>
</evidence>
<keyword evidence="8" id="KW-0614">Plasmid</keyword>
<evidence type="ECO:0000313" key="9">
    <source>
        <dbReference type="Proteomes" id="UP000000447"/>
    </source>
</evidence>
<evidence type="ECO:0000256" key="5">
    <source>
        <dbReference type="ARBA" id="ARBA00022989"/>
    </source>
</evidence>
<dbReference type="KEGG" id="tro:trd_A0059"/>
<feature type="transmembrane region" description="Helical" evidence="7">
    <location>
        <begin position="172"/>
        <end position="193"/>
    </location>
</feature>
<dbReference type="Proteomes" id="UP000000447">
    <property type="component" value="Plasmid unnamed"/>
</dbReference>
<keyword evidence="9" id="KW-1185">Reference proteome</keyword>
<evidence type="ECO:0000256" key="1">
    <source>
        <dbReference type="ARBA" id="ARBA00004651"/>
    </source>
</evidence>
<evidence type="ECO:0000256" key="2">
    <source>
        <dbReference type="ARBA" id="ARBA00008929"/>
    </source>
</evidence>
<dbReference type="Pfam" id="PF03916">
    <property type="entry name" value="NrfD"/>
    <property type="match status" value="1"/>
</dbReference>
<evidence type="ECO:0000256" key="4">
    <source>
        <dbReference type="ARBA" id="ARBA00022692"/>
    </source>
</evidence>
<keyword evidence="6 7" id="KW-0472">Membrane</keyword>
<reference evidence="8 9" key="1">
    <citation type="journal article" date="2009" name="PLoS ONE">
        <title>Complete genome sequence of the aerobic CO-oxidizing thermophile Thermomicrobium roseum.</title>
        <authorList>
            <person name="Wu D."/>
            <person name="Raymond J."/>
            <person name="Wu M."/>
            <person name="Chatterji S."/>
            <person name="Ren Q."/>
            <person name="Graham J.E."/>
            <person name="Bryant D.A."/>
            <person name="Robb F."/>
            <person name="Colman A."/>
            <person name="Tallon L.J."/>
            <person name="Badger J.H."/>
            <person name="Madupu R."/>
            <person name="Ward N.L."/>
            <person name="Eisen J.A."/>
        </authorList>
    </citation>
    <scope>NUCLEOTIDE SEQUENCE [LARGE SCALE GENOMIC DNA]</scope>
    <source>
        <strain evidence="9">ATCC 27502 / DSM 5159 / P-2</strain>
        <plasmid evidence="8">unnamed</plasmid>
    </source>
</reference>
<dbReference type="AlphaFoldDB" id="B9L5D2"/>
<accession>B9L5D2</accession>
<dbReference type="PANTHER" id="PTHR34856:SF2">
    <property type="entry name" value="PROTEIN NRFD"/>
    <property type="match status" value="1"/>
</dbReference>
<proteinExistence type="inferred from homology"/>
<dbReference type="OrthoDB" id="112837at2"/>
<dbReference type="HOGENOM" id="CLU_045348_1_0_0"/>
<dbReference type="InterPro" id="IPR052049">
    <property type="entry name" value="Electron_transfer_protein"/>
</dbReference>
<feature type="transmembrane region" description="Helical" evidence="7">
    <location>
        <begin position="205"/>
        <end position="227"/>
    </location>
</feature>
<dbReference type="Gene3D" id="1.20.1630.10">
    <property type="entry name" value="Formate dehydrogenase/DMSO reductase domain"/>
    <property type="match status" value="1"/>
</dbReference>